<evidence type="ECO:0000256" key="11">
    <source>
        <dbReference type="ARBA" id="ARBA00040200"/>
    </source>
</evidence>
<name>A0ABC8V2N0_9AQUA</name>
<evidence type="ECO:0000256" key="10">
    <source>
        <dbReference type="ARBA" id="ARBA00023288"/>
    </source>
</evidence>
<evidence type="ECO:0000256" key="5">
    <source>
        <dbReference type="ARBA" id="ARBA00022741"/>
    </source>
</evidence>
<evidence type="ECO:0000256" key="15">
    <source>
        <dbReference type="SAM" id="SignalP"/>
    </source>
</evidence>
<keyword evidence="6" id="KW-0931">ER-Golgi transport</keyword>
<evidence type="ECO:0000313" key="16">
    <source>
        <dbReference type="EMBL" id="CAK9170793.1"/>
    </source>
</evidence>
<dbReference type="PROSITE" id="PS51417">
    <property type="entry name" value="ARF"/>
    <property type="match status" value="1"/>
</dbReference>
<keyword evidence="9 12" id="KW-0342">GTP-binding</keyword>
<feature type="binding site" evidence="13">
    <location>
        <position position="98"/>
    </location>
    <ligand>
        <name>Mg(2+)</name>
        <dbReference type="ChEBI" id="CHEBI:18420"/>
    </ligand>
</feature>
<dbReference type="Gene3D" id="3.40.50.300">
    <property type="entry name" value="P-loop containing nucleotide triphosphate hydrolases"/>
    <property type="match status" value="1"/>
</dbReference>
<sequence>MGMGWWNILLFTSNLSIGQPIVDSLEFLQGLYICRSIPFRSSSSNLWCLTLVVVAAAVELGVVNFNLMGLCFTKLFGRLFLKREIQILLVGLSIAGKTTIMYKLKSGEVGTTTPTPTIGFNVETVEYNNINFVVFDIGGYDLIRGLSRFYFPNTQGLIFVVDSNDRDRVVDARETLHRLLSEDELRDVVLLVFANKQDLPNAMNAGEISDKLDLHSLRQRHWYIQTTCATSGEGLYEGLDWLSNKISNKA</sequence>
<evidence type="ECO:0000256" key="4">
    <source>
        <dbReference type="ARBA" id="ARBA00022707"/>
    </source>
</evidence>
<evidence type="ECO:0000313" key="17">
    <source>
        <dbReference type="EMBL" id="CAK9187585.1"/>
    </source>
</evidence>
<gene>
    <name evidence="16" type="ORF">ILEXP_LOCUS40299</name>
    <name evidence="17" type="ORF">ILEXP_LOCUS58167</name>
</gene>
<dbReference type="EMBL" id="CAUOFW020005581">
    <property type="protein sequence ID" value="CAK9170793.1"/>
    <property type="molecule type" value="Genomic_DNA"/>
</dbReference>
<evidence type="ECO:0000256" key="3">
    <source>
        <dbReference type="ARBA" id="ARBA00022448"/>
    </source>
</evidence>
<feature type="binding site" evidence="12">
    <location>
        <position position="139"/>
    </location>
    <ligand>
        <name>GTP</name>
        <dbReference type="ChEBI" id="CHEBI:37565"/>
    </ligand>
</feature>
<dbReference type="SUPFAM" id="SSF52540">
    <property type="entry name" value="P-loop containing nucleoside triphosphate hydrolases"/>
    <property type="match status" value="1"/>
</dbReference>
<dbReference type="GO" id="GO:0016004">
    <property type="term" value="F:phospholipase activator activity"/>
    <property type="evidence" value="ECO:0007669"/>
    <property type="project" value="UniProtKB-ARBA"/>
</dbReference>
<dbReference type="FunFam" id="3.40.50.300:FF:003500">
    <property type="entry name" value="ADP-ribosylation factor 1"/>
    <property type="match status" value="1"/>
</dbReference>
<keyword evidence="3" id="KW-0813">Transport</keyword>
<keyword evidence="15" id="KW-0732">Signal</keyword>
<feature type="signal peptide" evidence="15">
    <location>
        <begin position="1"/>
        <end position="18"/>
    </location>
</feature>
<feature type="binding site" evidence="12">
    <location>
        <begin position="195"/>
        <end position="198"/>
    </location>
    <ligand>
        <name>GTP</name>
        <dbReference type="ChEBI" id="CHEBI:37565"/>
    </ligand>
</feature>
<keyword evidence="4" id="KW-0519">Myristate</keyword>
<evidence type="ECO:0000256" key="6">
    <source>
        <dbReference type="ARBA" id="ARBA00022892"/>
    </source>
</evidence>
<proteinExistence type="inferred from homology"/>
<evidence type="ECO:0000313" key="18">
    <source>
        <dbReference type="Proteomes" id="UP001642360"/>
    </source>
</evidence>
<feature type="chain" id="PRO_5044721052" description="ADP-ribosylation factor 1" evidence="15">
    <location>
        <begin position="19"/>
        <end position="250"/>
    </location>
</feature>
<organism evidence="17 18">
    <name type="scientific">Ilex paraguariensis</name>
    <name type="common">yerba mate</name>
    <dbReference type="NCBI Taxonomy" id="185542"/>
    <lineage>
        <taxon>Eukaryota</taxon>
        <taxon>Viridiplantae</taxon>
        <taxon>Streptophyta</taxon>
        <taxon>Embryophyta</taxon>
        <taxon>Tracheophyta</taxon>
        <taxon>Spermatophyta</taxon>
        <taxon>Magnoliopsida</taxon>
        <taxon>eudicotyledons</taxon>
        <taxon>Gunneridae</taxon>
        <taxon>Pentapetalae</taxon>
        <taxon>asterids</taxon>
        <taxon>campanulids</taxon>
        <taxon>Aquifoliales</taxon>
        <taxon>Aquifoliaceae</taxon>
        <taxon>Ilex</taxon>
    </lineage>
</organism>
<dbReference type="PRINTS" id="PR00328">
    <property type="entry name" value="SAR1GTPBP"/>
</dbReference>
<evidence type="ECO:0000256" key="14">
    <source>
        <dbReference type="RuleBase" id="RU003925"/>
    </source>
</evidence>
<dbReference type="NCBIfam" id="TIGR00231">
    <property type="entry name" value="small_GTP"/>
    <property type="match status" value="1"/>
</dbReference>
<dbReference type="Pfam" id="PF00025">
    <property type="entry name" value="Arf"/>
    <property type="match status" value="1"/>
</dbReference>
<keyword evidence="18" id="KW-1185">Reference proteome</keyword>
<evidence type="ECO:0000256" key="2">
    <source>
        <dbReference type="ARBA" id="ARBA00010290"/>
    </source>
</evidence>
<dbReference type="SMART" id="SM00177">
    <property type="entry name" value="ARF"/>
    <property type="match status" value="1"/>
</dbReference>
<keyword evidence="10" id="KW-0449">Lipoprotein</keyword>
<dbReference type="InterPro" id="IPR027417">
    <property type="entry name" value="P-loop_NTPase"/>
</dbReference>
<dbReference type="Proteomes" id="UP001642360">
    <property type="component" value="Unassembled WGS sequence"/>
</dbReference>
<evidence type="ECO:0000256" key="12">
    <source>
        <dbReference type="PIRSR" id="PIRSR606689-1"/>
    </source>
</evidence>
<evidence type="ECO:0000256" key="8">
    <source>
        <dbReference type="ARBA" id="ARBA00023034"/>
    </source>
</evidence>
<reference evidence="17 18" key="1">
    <citation type="submission" date="2024-02" db="EMBL/GenBank/DDBJ databases">
        <authorList>
            <person name="Vignale AGUSTIN F."/>
            <person name="Sosa J E."/>
            <person name="Modenutti C."/>
        </authorList>
    </citation>
    <scope>NUCLEOTIDE SEQUENCE [LARGE SCALE GENOMIC DNA]</scope>
</reference>
<keyword evidence="13" id="KW-0460">Magnesium</keyword>
<dbReference type="InterPro" id="IPR006689">
    <property type="entry name" value="Small_GTPase_ARF/SAR"/>
</dbReference>
<dbReference type="InterPro" id="IPR005225">
    <property type="entry name" value="Small_GTP-bd"/>
</dbReference>
<dbReference type="GO" id="GO:0015031">
    <property type="term" value="P:protein transport"/>
    <property type="evidence" value="ECO:0007669"/>
    <property type="project" value="UniProtKB-KW"/>
</dbReference>
<keyword evidence="13" id="KW-0479">Metal-binding</keyword>
<keyword evidence="8" id="KW-0333">Golgi apparatus</keyword>
<comment type="similarity">
    <text evidence="2 14">Belongs to the small GTPase superfamily. Arf family.</text>
</comment>
<dbReference type="PANTHER" id="PTHR11711">
    <property type="entry name" value="ADP RIBOSYLATION FACTOR-RELATED"/>
    <property type="match status" value="1"/>
</dbReference>
<evidence type="ECO:0000256" key="7">
    <source>
        <dbReference type="ARBA" id="ARBA00022927"/>
    </source>
</evidence>
<comment type="subcellular location">
    <subcellularLocation>
        <location evidence="1">Golgi apparatus</location>
    </subcellularLocation>
</comment>
<dbReference type="GO" id="GO:0005525">
    <property type="term" value="F:GTP binding"/>
    <property type="evidence" value="ECO:0007669"/>
    <property type="project" value="UniProtKB-KW"/>
</dbReference>
<keyword evidence="7" id="KW-0653">Protein transport</keyword>
<evidence type="ECO:0000256" key="13">
    <source>
        <dbReference type="PIRSR" id="PIRSR606689-2"/>
    </source>
</evidence>
<keyword evidence="5 12" id="KW-0547">Nucleotide-binding</keyword>
<feature type="binding site" evidence="13">
    <location>
        <position position="117"/>
    </location>
    <ligand>
        <name>Mg(2+)</name>
        <dbReference type="ChEBI" id="CHEBI:18420"/>
    </ligand>
</feature>
<accession>A0ABC8V2N0</accession>
<protein>
    <recommendedName>
        <fullName evidence="11">ADP-ribosylation factor 1</fullName>
    </recommendedName>
</protein>
<feature type="binding site" evidence="12">
    <location>
        <begin position="91"/>
        <end position="98"/>
    </location>
    <ligand>
        <name>GTP</name>
        <dbReference type="ChEBI" id="CHEBI:37565"/>
    </ligand>
</feature>
<dbReference type="GO" id="GO:0005794">
    <property type="term" value="C:Golgi apparatus"/>
    <property type="evidence" value="ECO:0007669"/>
    <property type="project" value="UniProtKB-SubCell"/>
</dbReference>
<dbReference type="EMBL" id="CAUOFW020010057">
    <property type="protein sequence ID" value="CAK9187585.1"/>
    <property type="molecule type" value="Genomic_DNA"/>
</dbReference>
<comment type="caution">
    <text evidence="17">The sequence shown here is derived from an EMBL/GenBank/DDBJ whole genome shotgun (WGS) entry which is preliminary data.</text>
</comment>
<evidence type="ECO:0000256" key="9">
    <source>
        <dbReference type="ARBA" id="ARBA00023134"/>
    </source>
</evidence>
<dbReference type="GO" id="GO:0016192">
    <property type="term" value="P:vesicle-mediated transport"/>
    <property type="evidence" value="ECO:0007669"/>
    <property type="project" value="UniProtKB-KW"/>
</dbReference>
<evidence type="ECO:0000256" key="1">
    <source>
        <dbReference type="ARBA" id="ARBA00004555"/>
    </source>
</evidence>
<dbReference type="AlphaFoldDB" id="A0ABC8V2N0"/>
<dbReference type="InterPro" id="IPR024156">
    <property type="entry name" value="Small_GTPase_ARF"/>
</dbReference>
<dbReference type="SMART" id="SM00178">
    <property type="entry name" value="SAR"/>
    <property type="match status" value="1"/>
</dbReference>